<organism evidence="2 3">
    <name type="scientific">Paraburkholderia fynbosensis</name>
    <dbReference type="NCBI Taxonomy" id="1200993"/>
    <lineage>
        <taxon>Bacteria</taxon>
        <taxon>Pseudomonadati</taxon>
        <taxon>Pseudomonadota</taxon>
        <taxon>Betaproteobacteria</taxon>
        <taxon>Burkholderiales</taxon>
        <taxon>Burkholderiaceae</taxon>
        <taxon>Paraburkholderia</taxon>
    </lineage>
</organism>
<reference evidence="2 3" key="1">
    <citation type="submission" date="2020-04" db="EMBL/GenBank/DDBJ databases">
        <authorList>
            <person name="De Canck E."/>
        </authorList>
    </citation>
    <scope>NUCLEOTIDE SEQUENCE [LARGE SCALE GENOMIC DNA]</scope>
    <source>
        <strain evidence="2 3">LMG 27177</strain>
    </source>
</reference>
<feature type="region of interest" description="Disordered" evidence="1">
    <location>
        <begin position="30"/>
        <end position="50"/>
    </location>
</feature>
<dbReference type="AlphaFoldDB" id="A0A6J5H2A6"/>
<protein>
    <submittedName>
        <fullName evidence="2">Uncharacterized protein</fullName>
    </submittedName>
</protein>
<dbReference type="EMBL" id="CADIKI010000035">
    <property type="protein sequence ID" value="CAB3810424.1"/>
    <property type="molecule type" value="Genomic_DNA"/>
</dbReference>
<gene>
    <name evidence="2" type="ORF">LMG27177_07202</name>
</gene>
<accession>A0A6J5H2A6</accession>
<sequence>MQTAARPISECMAATSSGILVISTRAATNAPTAPPITSATSSRPSPRPRFEPSAEACFAISAMVVRIAIAIPTMPKVLPTRAVFGFDSPLSA</sequence>
<dbReference type="Proteomes" id="UP000494252">
    <property type="component" value="Unassembled WGS sequence"/>
</dbReference>
<proteinExistence type="predicted"/>
<keyword evidence="3" id="KW-1185">Reference proteome</keyword>
<name>A0A6J5H2A6_9BURK</name>
<evidence type="ECO:0000313" key="3">
    <source>
        <dbReference type="Proteomes" id="UP000494252"/>
    </source>
</evidence>
<evidence type="ECO:0000256" key="1">
    <source>
        <dbReference type="SAM" id="MobiDB-lite"/>
    </source>
</evidence>
<feature type="compositionally biased region" description="Low complexity" evidence="1">
    <location>
        <begin position="30"/>
        <end position="44"/>
    </location>
</feature>
<evidence type="ECO:0000313" key="2">
    <source>
        <dbReference type="EMBL" id="CAB3810424.1"/>
    </source>
</evidence>